<dbReference type="Proteomes" id="UP000065533">
    <property type="component" value="Chromosome"/>
</dbReference>
<proteinExistence type="predicted"/>
<name>A0ABN4JSJ7_9BACL</name>
<dbReference type="RefSeq" id="WP_058383885.1">
    <property type="nucleotide sequence ID" value="NZ_CP013661.2"/>
</dbReference>
<protein>
    <submittedName>
        <fullName evidence="1">Uncharacterized protein</fullName>
    </submittedName>
</protein>
<keyword evidence="2" id="KW-1185">Reference proteome</keyword>
<evidence type="ECO:0000313" key="1">
    <source>
        <dbReference type="EMBL" id="ALS77205.1"/>
    </source>
</evidence>
<gene>
    <name evidence="1" type="ORF">AUO94_00460</name>
</gene>
<dbReference type="EMBL" id="CP013661">
    <property type="protein sequence ID" value="ALS77205.1"/>
    <property type="molecule type" value="Genomic_DNA"/>
</dbReference>
<sequence>MKKYLKANTELLKAVTTGKWRKRETAITTSLKTEQSRMQDFLANEMVEGIDYGHFQNYSKAVLLKPGAEKLCNAYGLSKLAEVIQRTENWELGVFSYEVKVVLIDKKSGIVEAEGIGSCNSKEGLFKEIDVYNAVNMILKTAKKRALVDAVLSALGATHLFALDLVSLPNTSEIEVALDPATERQLKAIFRIVREIGLSAELAKGLMQEKYRVNTSKDLSKVQASDFIQDLLHLRDAYKNSEQSLENQ</sequence>
<evidence type="ECO:0000313" key="2">
    <source>
        <dbReference type="Proteomes" id="UP000065533"/>
    </source>
</evidence>
<reference evidence="1" key="1">
    <citation type="submission" date="2016-01" db="EMBL/GenBank/DDBJ databases">
        <title>Complete genome of Planococcus kocurri type strain.</title>
        <authorList>
            <person name="See-Too W.S."/>
        </authorList>
    </citation>
    <scope>NUCLEOTIDE SEQUENCE [LARGE SCALE GENOMIC DNA]</scope>
    <source>
        <strain evidence="1">ATCC 43650</strain>
    </source>
</reference>
<accession>A0ABN4JSJ7</accession>
<organism evidence="1 2">
    <name type="scientific">Planococcus kocurii</name>
    <dbReference type="NCBI Taxonomy" id="1374"/>
    <lineage>
        <taxon>Bacteria</taxon>
        <taxon>Bacillati</taxon>
        <taxon>Bacillota</taxon>
        <taxon>Bacilli</taxon>
        <taxon>Bacillales</taxon>
        <taxon>Caryophanaceae</taxon>
        <taxon>Planococcus</taxon>
    </lineage>
</organism>